<comment type="caution">
    <text evidence="2">The sequence shown here is derived from an EMBL/GenBank/DDBJ whole genome shotgun (WGS) entry which is preliminary data.</text>
</comment>
<sequence length="346" mass="38198">MTEDKLIDLWSEDELDRALGALHDDVPTDPTRLEASRATFLAAIDRPVRRKRRSWTYALVAAAAVTTLVVGGFLVTTNSPGGTAEAKAELNSAADHVVAKDPVIPPGKYRYRVSHGWVWGFTETGPNEGVTYLEEQLTETWIPADRTQEWMQRSSNTGHRKLLQGTQQQLDMVTKLMDDNAPPVVLRARCGDFYLDKGQQPCTRAGGWQDPTPEWAAGLPSDPKALYKRLKKDAPRNSRGETELLVYAADALRTGQVPANVRSTLYRALGNLNHLEVSDRAVNLDGKVGIAYGSDDGKERQEIIIDPRTGDYIGERQVVTSGDKRGQVIGFSSVTSSIVDRIGERR</sequence>
<evidence type="ECO:0000313" key="3">
    <source>
        <dbReference type="Proteomes" id="UP001500542"/>
    </source>
</evidence>
<dbReference type="EMBL" id="BAAAHK010000007">
    <property type="protein sequence ID" value="GAA0940742.1"/>
    <property type="molecule type" value="Genomic_DNA"/>
</dbReference>
<keyword evidence="1" id="KW-0812">Transmembrane</keyword>
<keyword evidence="3" id="KW-1185">Reference proteome</keyword>
<name>A0ABP4ASY5_9ACTN</name>
<protein>
    <recommendedName>
        <fullName evidence="4">CU044_5270 family protein</fullName>
    </recommendedName>
</protein>
<dbReference type="RefSeq" id="WP_343969623.1">
    <property type="nucleotide sequence ID" value="NZ_BAAAHK010000007.1"/>
</dbReference>
<dbReference type="NCBIfam" id="NF038083">
    <property type="entry name" value="CU044_5270_fam"/>
    <property type="match status" value="1"/>
</dbReference>
<gene>
    <name evidence="2" type="ORF">GCM10009554_31690</name>
</gene>
<reference evidence="3" key="1">
    <citation type="journal article" date="2019" name="Int. J. Syst. Evol. Microbiol.">
        <title>The Global Catalogue of Microorganisms (GCM) 10K type strain sequencing project: providing services to taxonomists for standard genome sequencing and annotation.</title>
        <authorList>
            <consortium name="The Broad Institute Genomics Platform"/>
            <consortium name="The Broad Institute Genome Sequencing Center for Infectious Disease"/>
            <person name="Wu L."/>
            <person name="Ma J."/>
        </authorList>
    </citation>
    <scope>NUCLEOTIDE SEQUENCE [LARGE SCALE GENOMIC DNA]</scope>
    <source>
        <strain evidence="3">JCM 10977</strain>
    </source>
</reference>
<organism evidence="2 3">
    <name type="scientific">Kribbella koreensis</name>
    <dbReference type="NCBI Taxonomy" id="57909"/>
    <lineage>
        <taxon>Bacteria</taxon>
        <taxon>Bacillati</taxon>
        <taxon>Actinomycetota</taxon>
        <taxon>Actinomycetes</taxon>
        <taxon>Propionibacteriales</taxon>
        <taxon>Kribbellaceae</taxon>
        <taxon>Kribbella</taxon>
    </lineage>
</organism>
<feature type="transmembrane region" description="Helical" evidence="1">
    <location>
        <begin position="55"/>
        <end position="75"/>
    </location>
</feature>
<dbReference type="InterPro" id="IPR047789">
    <property type="entry name" value="CU044_5270-like"/>
</dbReference>
<evidence type="ECO:0008006" key="4">
    <source>
        <dbReference type="Google" id="ProtNLM"/>
    </source>
</evidence>
<dbReference type="Proteomes" id="UP001500542">
    <property type="component" value="Unassembled WGS sequence"/>
</dbReference>
<keyword evidence="1" id="KW-1133">Transmembrane helix</keyword>
<accession>A0ABP4ASY5</accession>
<evidence type="ECO:0000256" key="1">
    <source>
        <dbReference type="SAM" id="Phobius"/>
    </source>
</evidence>
<proteinExistence type="predicted"/>
<evidence type="ECO:0000313" key="2">
    <source>
        <dbReference type="EMBL" id="GAA0940742.1"/>
    </source>
</evidence>
<keyword evidence="1" id="KW-0472">Membrane</keyword>